<proteinExistence type="predicted"/>
<evidence type="ECO:0000313" key="5">
    <source>
        <dbReference type="Proteomes" id="UP000199120"/>
    </source>
</evidence>
<reference evidence="5" key="1">
    <citation type="submission" date="2016-10" db="EMBL/GenBank/DDBJ databases">
        <authorList>
            <person name="Varghese N."/>
            <person name="Submissions S."/>
        </authorList>
    </citation>
    <scope>NUCLEOTIDE SEQUENCE [LARGE SCALE GENOMIC DNA]</scope>
    <source>
        <strain evidence="5">LMG 26416</strain>
    </source>
</reference>
<dbReference type="InterPro" id="IPR046454">
    <property type="entry name" value="GpA_endonuclease"/>
</dbReference>
<accession>A0A1H7U0L9</accession>
<dbReference type="PANTHER" id="PTHR34413">
    <property type="entry name" value="PROPHAGE TAIL FIBER ASSEMBLY PROTEIN HOMOLOG TFAE-RELATED-RELATED"/>
    <property type="match status" value="1"/>
</dbReference>
<evidence type="ECO:0000259" key="2">
    <source>
        <dbReference type="Pfam" id="PF05876"/>
    </source>
</evidence>
<dbReference type="Proteomes" id="UP000199120">
    <property type="component" value="Unassembled WGS sequence"/>
</dbReference>
<feature type="region of interest" description="Disordered" evidence="1">
    <location>
        <begin position="667"/>
        <end position="703"/>
    </location>
</feature>
<dbReference type="Pfam" id="PF20454">
    <property type="entry name" value="GpA_nuclease"/>
    <property type="match status" value="1"/>
</dbReference>
<dbReference type="AlphaFoldDB" id="A0A1H7U0L9"/>
<dbReference type="InterPro" id="IPR051220">
    <property type="entry name" value="TFA_Chaperone"/>
</dbReference>
<sequence length="703" mass="77967">MADFPYASAASIAADALGALVPIERVSVAEHARQKRFLANTGGGYVGRWRHEKVPYVVEPMECLTDLQYQTIAVVGPGQSAKTEIAQNWLHHSVDVDPANLLWYMQTDPGVEAFVKTRINPMIEAHEAMASKVGQRAVDNSLHFKRFAGMSAEFLSATDSTLINKSAPRIVADEVDNYQLKIGDIRALFDVRRQTYGRQSKLLALSHPDRAEGLNPETDWAAGIMAIYGDSDRRVWYWPCPECGAWSSPVPIAQRVMALSYPEDAPLDVIEREAHLVCPVNGCIVHDHQRHGMNLHGRWIGRGQEIDEDGRVAGELEYSTTAGFWIVGAMSPFVFGGLGGLARAKAKADREFDSTGEDLTLRQVTVKQFGFPYTKRRAVGSIDANAVAERAEADLKLGAVPEGVRFITAAADCQISHWDWLVRGWGVNGESWIVAQGRLPGDPANSADDWDALLALLMVDFPLSDGSGRRMPVRAFGFDANGLPGVTAHAYMAWRRWRARERTPVRRLGRIGGRDTWTVITMKGAKLLDAPRLIVTYPDTFRQANRAAARGAVPQAQFNPNLFKDDLAGQLQRGEPGEWYVHFPSELRSKQEPHLWFEQLAAETRTKSGRWEKVSRGRRNEALDLMVMTHVLAHLHGLAAIDWARPPGWAAPWESNTSITVAKPEVEVRAEPQPPAPAQRTQLAREPAPTAAAKPKSWIQKFR</sequence>
<dbReference type="EMBL" id="FOAJ01000017">
    <property type="protein sequence ID" value="SEL89777.1"/>
    <property type="molecule type" value="Genomic_DNA"/>
</dbReference>
<evidence type="ECO:0000256" key="1">
    <source>
        <dbReference type="SAM" id="MobiDB-lite"/>
    </source>
</evidence>
<dbReference type="GO" id="GO:0016887">
    <property type="term" value="F:ATP hydrolysis activity"/>
    <property type="evidence" value="ECO:0007669"/>
    <property type="project" value="InterPro"/>
</dbReference>
<feature type="domain" description="Terminase large subunit GpA endonuclease" evidence="3">
    <location>
        <begin position="321"/>
        <end position="643"/>
    </location>
</feature>
<evidence type="ECO:0000259" key="3">
    <source>
        <dbReference type="Pfam" id="PF20454"/>
    </source>
</evidence>
<dbReference type="Pfam" id="PF05876">
    <property type="entry name" value="GpA_ATPase"/>
    <property type="match status" value="1"/>
</dbReference>
<dbReference type="STRING" id="416943.SAMN05445871_2424"/>
<organism evidence="4 5">
    <name type="scientific">Paraburkholderia caballeronis</name>
    <dbReference type="NCBI Taxonomy" id="416943"/>
    <lineage>
        <taxon>Bacteria</taxon>
        <taxon>Pseudomonadati</taxon>
        <taxon>Pseudomonadota</taxon>
        <taxon>Betaproteobacteria</taxon>
        <taxon>Burkholderiales</taxon>
        <taxon>Burkholderiaceae</taxon>
        <taxon>Paraburkholderia</taxon>
    </lineage>
</organism>
<gene>
    <name evidence="4" type="ORF">SAMN05192542_11726</name>
</gene>
<keyword evidence="5" id="KW-1185">Reference proteome</keyword>
<dbReference type="GO" id="GO:0004519">
    <property type="term" value="F:endonuclease activity"/>
    <property type="evidence" value="ECO:0007669"/>
    <property type="project" value="InterPro"/>
</dbReference>
<evidence type="ECO:0000313" key="4">
    <source>
        <dbReference type="EMBL" id="SEL89777.1"/>
    </source>
</evidence>
<dbReference type="PANTHER" id="PTHR34413:SF2">
    <property type="entry name" value="PROPHAGE TAIL FIBER ASSEMBLY PROTEIN HOMOLOG TFAE-RELATED"/>
    <property type="match status" value="1"/>
</dbReference>
<protein>
    <submittedName>
        <fullName evidence="4">Phage terminase, large subunit GpA</fullName>
    </submittedName>
</protein>
<dbReference type="InterPro" id="IPR046453">
    <property type="entry name" value="GpA_ATPase"/>
</dbReference>
<name>A0A1H7U0L9_9BURK</name>
<dbReference type="OrthoDB" id="5181253at2"/>
<dbReference type="RefSeq" id="WP_090545134.1">
    <property type="nucleotide sequence ID" value="NZ_FNSR01000001.1"/>
</dbReference>
<feature type="domain" description="Phage terminase large subunit GpA ATPase" evidence="2">
    <location>
        <begin position="46"/>
        <end position="299"/>
    </location>
</feature>